<reference evidence="2 3" key="1">
    <citation type="journal article" date="2005" name="Nucleic Acids Res.">
        <title>Genomic blueprint of Hahella chejuensis, a marine microbe producing an algicidal agent.</title>
        <authorList>
            <person name="Jeong H."/>
            <person name="Yim J.H."/>
            <person name="Lee C."/>
            <person name="Choi S.-H."/>
            <person name="Park Y.K."/>
            <person name="Yoon S.H."/>
            <person name="Hur C.-G."/>
            <person name="Kang H.-Y."/>
            <person name="Kim D."/>
            <person name="Lee H.H."/>
            <person name="Park K.H."/>
            <person name="Park S.-H."/>
            <person name="Park H.-S."/>
            <person name="Lee H.K."/>
            <person name="Oh T.K."/>
            <person name="Kim J.F."/>
        </authorList>
    </citation>
    <scope>NUCLEOTIDE SEQUENCE [LARGE SCALE GENOMIC DNA]</scope>
    <source>
        <strain evidence="2 3">KCTC 2396</strain>
    </source>
</reference>
<feature type="transmembrane region" description="Helical" evidence="1">
    <location>
        <begin position="15"/>
        <end position="35"/>
    </location>
</feature>
<dbReference type="Proteomes" id="UP000000238">
    <property type="component" value="Chromosome"/>
</dbReference>
<dbReference type="eggNOG" id="ENOG5032MGE">
    <property type="taxonomic scope" value="Bacteria"/>
</dbReference>
<gene>
    <name evidence="2" type="ordered locus">HCH_04166</name>
</gene>
<evidence type="ECO:0000313" key="3">
    <source>
        <dbReference type="Proteomes" id="UP000000238"/>
    </source>
</evidence>
<keyword evidence="1" id="KW-0812">Transmembrane</keyword>
<dbReference type="KEGG" id="hch:HCH_04166"/>
<keyword evidence="1" id="KW-0472">Membrane</keyword>
<proteinExistence type="predicted"/>
<dbReference type="OrthoDB" id="581689at2"/>
<protein>
    <submittedName>
        <fullName evidence="2">Uncharacterized protein</fullName>
    </submittedName>
</protein>
<name>Q2SEQ1_HAHCH</name>
<evidence type="ECO:0000313" key="2">
    <source>
        <dbReference type="EMBL" id="ABC30873.1"/>
    </source>
</evidence>
<dbReference type="HOGENOM" id="CLU_843696_0_0_6"/>
<keyword evidence="1" id="KW-1133">Transmembrane helix</keyword>
<accession>Q2SEQ1</accession>
<dbReference type="EMBL" id="CP000155">
    <property type="protein sequence ID" value="ABC30873.1"/>
    <property type="molecule type" value="Genomic_DNA"/>
</dbReference>
<keyword evidence="3" id="KW-1185">Reference proteome</keyword>
<dbReference type="RefSeq" id="WP_011397940.1">
    <property type="nucleotide sequence ID" value="NC_007645.1"/>
</dbReference>
<dbReference type="STRING" id="349521.HCH_04166"/>
<organism evidence="2 3">
    <name type="scientific">Hahella chejuensis (strain KCTC 2396)</name>
    <dbReference type="NCBI Taxonomy" id="349521"/>
    <lineage>
        <taxon>Bacteria</taxon>
        <taxon>Pseudomonadati</taxon>
        <taxon>Pseudomonadota</taxon>
        <taxon>Gammaproteobacteria</taxon>
        <taxon>Oceanospirillales</taxon>
        <taxon>Hahellaceae</taxon>
        <taxon>Hahella</taxon>
    </lineage>
</organism>
<dbReference type="AlphaFoldDB" id="Q2SEQ1"/>
<evidence type="ECO:0000256" key="1">
    <source>
        <dbReference type="SAM" id="Phobius"/>
    </source>
</evidence>
<sequence length="363" mass="42054">MRLSTSSSNDRLPTGRWGITWLCALFVAATAISVFEMGLRYSGFQPTQDDSVEFWIEQRDRINDSSERPVVLLGSSRIQLGVDTAYLRDELVRPVIQLAIDGTSFMPLLEDLSEDESFVGDVVVSVVESHVLPSEENQRASEWVDAYYKYKNKGIEPYKYFDQLIELQLRSRLSSRFMGVSPIDMTDKWNPALTSTPKVYLTTNTDRSRNADYSLLDQVQTYIGRVLRHYSLTFPQGVNNFEAFDRYCLDKLSERSKADLSLFEEGVQKMDRHIKEIEERGGRVYLVRFPTDKLIWAFDDHVWPKGEYWDTYIGSRYNSVHFRDYPEMARFSLPDGSHLDMRDKKPFTKALLEALSDKGFEIE</sequence>